<keyword evidence="8" id="KW-1185">Reference proteome</keyword>
<evidence type="ECO:0008006" key="9">
    <source>
        <dbReference type="Google" id="ProtNLM"/>
    </source>
</evidence>
<proteinExistence type="predicted"/>
<gene>
    <name evidence="7" type="ORF">BOTBODRAFT_108677</name>
</gene>
<reference evidence="8" key="1">
    <citation type="journal article" date="2014" name="Proc. Natl. Acad. Sci. U.S.A.">
        <title>Extensive sampling of basidiomycete genomes demonstrates inadequacy of the white-rot/brown-rot paradigm for wood decay fungi.</title>
        <authorList>
            <person name="Riley R."/>
            <person name="Salamov A.A."/>
            <person name="Brown D.W."/>
            <person name="Nagy L.G."/>
            <person name="Floudas D."/>
            <person name="Held B.W."/>
            <person name="Levasseur A."/>
            <person name="Lombard V."/>
            <person name="Morin E."/>
            <person name="Otillar R."/>
            <person name="Lindquist E.A."/>
            <person name="Sun H."/>
            <person name="LaButti K.M."/>
            <person name="Schmutz J."/>
            <person name="Jabbour D."/>
            <person name="Luo H."/>
            <person name="Baker S.E."/>
            <person name="Pisabarro A.G."/>
            <person name="Walton J.D."/>
            <person name="Blanchette R.A."/>
            <person name="Henrissat B."/>
            <person name="Martin F."/>
            <person name="Cullen D."/>
            <person name="Hibbett D.S."/>
            <person name="Grigoriev I.V."/>
        </authorList>
    </citation>
    <scope>NUCLEOTIDE SEQUENCE [LARGE SCALE GENOMIC DNA]</scope>
    <source>
        <strain evidence="8">FD-172 SS1</strain>
    </source>
</reference>
<dbReference type="InterPro" id="IPR001005">
    <property type="entry name" value="SANT/Myb"/>
</dbReference>
<comment type="subcellular location">
    <subcellularLocation>
        <location evidence="1">Nucleus</location>
    </subcellularLocation>
</comment>
<accession>A0A067MU82</accession>
<feature type="region of interest" description="Disordered" evidence="4">
    <location>
        <begin position="28"/>
        <end position="78"/>
    </location>
</feature>
<dbReference type="PROSITE" id="PS51294">
    <property type="entry name" value="HTH_MYB"/>
    <property type="match status" value="1"/>
</dbReference>
<dbReference type="Pfam" id="PF00249">
    <property type="entry name" value="Myb_DNA-binding"/>
    <property type="match status" value="1"/>
</dbReference>
<protein>
    <recommendedName>
        <fullName evidence="9">Myb-like domain-containing protein</fullName>
    </recommendedName>
</protein>
<dbReference type="HOGENOM" id="CLU_025459_1_0_1"/>
<dbReference type="GO" id="GO:0005634">
    <property type="term" value="C:nucleus"/>
    <property type="evidence" value="ECO:0007669"/>
    <property type="project" value="UniProtKB-SubCell"/>
</dbReference>
<dbReference type="STRING" id="930990.A0A067MU82"/>
<keyword evidence="2" id="KW-0238">DNA-binding</keyword>
<evidence type="ECO:0000256" key="1">
    <source>
        <dbReference type="ARBA" id="ARBA00004123"/>
    </source>
</evidence>
<evidence type="ECO:0000256" key="2">
    <source>
        <dbReference type="ARBA" id="ARBA00023125"/>
    </source>
</evidence>
<dbReference type="GO" id="GO:0003700">
    <property type="term" value="F:DNA-binding transcription factor activity"/>
    <property type="evidence" value="ECO:0007669"/>
    <property type="project" value="TreeGrafter"/>
</dbReference>
<evidence type="ECO:0000256" key="4">
    <source>
        <dbReference type="SAM" id="MobiDB-lite"/>
    </source>
</evidence>
<organism evidence="7 8">
    <name type="scientific">Botryobasidium botryosum (strain FD-172 SS1)</name>
    <dbReference type="NCBI Taxonomy" id="930990"/>
    <lineage>
        <taxon>Eukaryota</taxon>
        <taxon>Fungi</taxon>
        <taxon>Dikarya</taxon>
        <taxon>Basidiomycota</taxon>
        <taxon>Agaricomycotina</taxon>
        <taxon>Agaricomycetes</taxon>
        <taxon>Cantharellales</taxon>
        <taxon>Botryobasidiaceae</taxon>
        <taxon>Botryobasidium</taxon>
    </lineage>
</organism>
<dbReference type="AlphaFoldDB" id="A0A067MU82"/>
<dbReference type="EMBL" id="KL198032">
    <property type="protein sequence ID" value="KDQ15397.1"/>
    <property type="molecule type" value="Genomic_DNA"/>
</dbReference>
<sequence length="446" mass="50483">MELFQTPEDILRVIQDLHKFAGALRLQNSNASTPTSGPVAGPSNARSASRSSAKKPVKPRTKKVVAPPPVDPDAPQSAVAAGHAEMLATKWLSPAKLKELVENEGLVYKKGKFSAIEEHQIKDAISRYADSRKLSQTDIDGIVYAQGSKVKEANQCFWSEITRAVPLRPIIAVYHHVRRDRHPLKAQGKWTPEEDEMLSAAVAELGQKWEMISPRVGRMSSDCRDRYRNHIQNRDTRAFGSWTVQEEQELIEIMTSEANKKGKDLDSDVFWGEVSEKMGNKRSRQQIRIKWTDGLSKKAKHEGDPPRWSAQDAYILVHKVASLNVHDDTEIDWKLLPDPDWDSWSAHQLQRRWQSLKRTIKNHEEMSFAEILEILKAKKAEFPSLIAFPKPRAQKRPKIMKDVIAQEHLEGDEIDELLHDPSLSAMMNPMGLGNSSMQDFMSSGHS</sequence>
<dbReference type="PANTHER" id="PTHR46380:SF2">
    <property type="entry name" value="CYCLIN-D-BINDING MYB-LIKE TRANSCRIPTION FACTOR 1"/>
    <property type="match status" value="1"/>
</dbReference>
<dbReference type="PROSITE" id="PS50090">
    <property type="entry name" value="MYB_LIKE"/>
    <property type="match status" value="2"/>
</dbReference>
<evidence type="ECO:0000256" key="3">
    <source>
        <dbReference type="ARBA" id="ARBA00023242"/>
    </source>
</evidence>
<evidence type="ECO:0000259" key="5">
    <source>
        <dbReference type="PROSITE" id="PS50090"/>
    </source>
</evidence>
<name>A0A067MU82_BOTB1</name>
<dbReference type="InterPro" id="IPR009057">
    <property type="entry name" value="Homeodomain-like_sf"/>
</dbReference>
<dbReference type="InParanoid" id="A0A067MU82"/>
<dbReference type="SMART" id="SM00717">
    <property type="entry name" value="SANT"/>
    <property type="match status" value="4"/>
</dbReference>
<dbReference type="OrthoDB" id="39591at2759"/>
<keyword evidence="3" id="KW-0539">Nucleus</keyword>
<feature type="domain" description="Myb-like" evidence="5">
    <location>
        <begin position="234"/>
        <end position="295"/>
    </location>
</feature>
<dbReference type="SUPFAM" id="SSF46689">
    <property type="entry name" value="Homeodomain-like"/>
    <property type="match status" value="1"/>
</dbReference>
<feature type="domain" description="HTH myb-type" evidence="6">
    <location>
        <begin position="182"/>
        <end position="235"/>
    </location>
</feature>
<feature type="domain" description="Myb-like" evidence="5">
    <location>
        <begin position="182"/>
        <end position="231"/>
    </location>
</feature>
<evidence type="ECO:0000259" key="6">
    <source>
        <dbReference type="PROSITE" id="PS51294"/>
    </source>
</evidence>
<dbReference type="PANTHER" id="PTHR46380">
    <property type="entry name" value="CYCLIN-D-BINDING MYB-LIKE TRANSCRIPTION FACTOR 1"/>
    <property type="match status" value="1"/>
</dbReference>
<evidence type="ECO:0000313" key="8">
    <source>
        <dbReference type="Proteomes" id="UP000027195"/>
    </source>
</evidence>
<dbReference type="InterPro" id="IPR051651">
    <property type="entry name" value="DMTF1_DNA-bind_reg"/>
</dbReference>
<dbReference type="InterPro" id="IPR017930">
    <property type="entry name" value="Myb_dom"/>
</dbReference>
<feature type="compositionally biased region" description="Low complexity" evidence="4">
    <location>
        <begin position="42"/>
        <end position="51"/>
    </location>
</feature>
<dbReference type="Proteomes" id="UP000027195">
    <property type="component" value="Unassembled WGS sequence"/>
</dbReference>
<dbReference type="CDD" id="cd00167">
    <property type="entry name" value="SANT"/>
    <property type="match status" value="1"/>
</dbReference>
<feature type="compositionally biased region" description="Basic residues" evidence="4">
    <location>
        <begin position="52"/>
        <end position="63"/>
    </location>
</feature>
<dbReference type="GO" id="GO:0000976">
    <property type="term" value="F:transcription cis-regulatory region binding"/>
    <property type="evidence" value="ECO:0007669"/>
    <property type="project" value="TreeGrafter"/>
</dbReference>
<evidence type="ECO:0000313" key="7">
    <source>
        <dbReference type="EMBL" id="KDQ15397.1"/>
    </source>
</evidence>
<dbReference type="Gene3D" id="1.10.10.60">
    <property type="entry name" value="Homeodomain-like"/>
    <property type="match status" value="2"/>
</dbReference>